<evidence type="ECO:0000256" key="3">
    <source>
        <dbReference type="ARBA" id="ARBA00022741"/>
    </source>
</evidence>
<dbReference type="EC" id="2.7.11.1" evidence="1"/>
<protein>
    <recommendedName>
        <fullName evidence="1">non-specific serine/threonine protein kinase</fullName>
        <ecNumber evidence="1">2.7.11.1</ecNumber>
    </recommendedName>
</protein>
<evidence type="ECO:0000256" key="5">
    <source>
        <dbReference type="ARBA" id="ARBA00022840"/>
    </source>
</evidence>
<dbReference type="GO" id="GO:0004674">
    <property type="term" value="F:protein serine/threonine kinase activity"/>
    <property type="evidence" value="ECO:0007669"/>
    <property type="project" value="UniProtKB-EC"/>
</dbReference>
<keyword evidence="2" id="KW-0808">Transferase</keyword>
<keyword evidence="4 8" id="KW-0418">Kinase</keyword>
<evidence type="ECO:0000256" key="6">
    <source>
        <dbReference type="SAM" id="MobiDB-lite"/>
    </source>
</evidence>
<name>A0A6G1JCJ2_9PLEO</name>
<dbReference type="AlphaFoldDB" id="A0A6G1JCJ2"/>
<evidence type="ECO:0000313" key="8">
    <source>
        <dbReference type="EMBL" id="KAF2687941.1"/>
    </source>
</evidence>
<feature type="domain" description="Protein kinase" evidence="7">
    <location>
        <begin position="160"/>
        <end position="534"/>
    </location>
</feature>
<dbReference type="EMBL" id="MU005574">
    <property type="protein sequence ID" value="KAF2687941.1"/>
    <property type="molecule type" value="Genomic_DNA"/>
</dbReference>
<dbReference type="InterPro" id="IPR008271">
    <property type="entry name" value="Ser/Thr_kinase_AS"/>
</dbReference>
<dbReference type="OrthoDB" id="5986190at2759"/>
<dbReference type="PANTHER" id="PTHR43671">
    <property type="entry name" value="SERINE/THREONINE-PROTEIN KINASE NEK"/>
    <property type="match status" value="1"/>
</dbReference>
<dbReference type="InterPro" id="IPR050660">
    <property type="entry name" value="NEK_Ser/Thr_kinase"/>
</dbReference>
<organism evidence="8 9">
    <name type="scientific">Lentithecium fluviatile CBS 122367</name>
    <dbReference type="NCBI Taxonomy" id="1168545"/>
    <lineage>
        <taxon>Eukaryota</taxon>
        <taxon>Fungi</taxon>
        <taxon>Dikarya</taxon>
        <taxon>Ascomycota</taxon>
        <taxon>Pezizomycotina</taxon>
        <taxon>Dothideomycetes</taxon>
        <taxon>Pleosporomycetidae</taxon>
        <taxon>Pleosporales</taxon>
        <taxon>Massarineae</taxon>
        <taxon>Lentitheciaceae</taxon>
        <taxon>Lentithecium</taxon>
    </lineage>
</organism>
<dbReference type="GO" id="GO:0005524">
    <property type="term" value="F:ATP binding"/>
    <property type="evidence" value="ECO:0007669"/>
    <property type="project" value="UniProtKB-KW"/>
</dbReference>
<dbReference type="PROSITE" id="PS50011">
    <property type="entry name" value="PROTEIN_KINASE_DOM"/>
    <property type="match status" value="1"/>
</dbReference>
<proteinExistence type="predicted"/>
<reference evidence="8" key="1">
    <citation type="journal article" date="2020" name="Stud. Mycol.">
        <title>101 Dothideomycetes genomes: a test case for predicting lifestyles and emergence of pathogens.</title>
        <authorList>
            <person name="Haridas S."/>
            <person name="Albert R."/>
            <person name="Binder M."/>
            <person name="Bloem J."/>
            <person name="Labutti K."/>
            <person name="Salamov A."/>
            <person name="Andreopoulos B."/>
            <person name="Baker S."/>
            <person name="Barry K."/>
            <person name="Bills G."/>
            <person name="Bluhm B."/>
            <person name="Cannon C."/>
            <person name="Castanera R."/>
            <person name="Culley D."/>
            <person name="Daum C."/>
            <person name="Ezra D."/>
            <person name="Gonzalez J."/>
            <person name="Henrissat B."/>
            <person name="Kuo A."/>
            <person name="Liang C."/>
            <person name="Lipzen A."/>
            <person name="Lutzoni F."/>
            <person name="Magnuson J."/>
            <person name="Mondo S."/>
            <person name="Nolan M."/>
            <person name="Ohm R."/>
            <person name="Pangilinan J."/>
            <person name="Park H.-J."/>
            <person name="Ramirez L."/>
            <person name="Alfaro M."/>
            <person name="Sun H."/>
            <person name="Tritt A."/>
            <person name="Yoshinaga Y."/>
            <person name="Zwiers L.-H."/>
            <person name="Turgeon B."/>
            <person name="Goodwin S."/>
            <person name="Spatafora J."/>
            <person name="Crous P."/>
            <person name="Grigoriev I."/>
        </authorList>
    </citation>
    <scope>NUCLEOTIDE SEQUENCE</scope>
    <source>
        <strain evidence="8">CBS 122367</strain>
    </source>
</reference>
<feature type="region of interest" description="Disordered" evidence="6">
    <location>
        <begin position="589"/>
        <end position="655"/>
    </location>
</feature>
<evidence type="ECO:0000256" key="2">
    <source>
        <dbReference type="ARBA" id="ARBA00022679"/>
    </source>
</evidence>
<sequence length="873" mass="98631">MPSSPVAEARSLRSRIQDDLAHHIVNPDSIGDAYIRASDVVRAWSGHGTIERALYPAVLNGAEVEFIRNHLLTFLSILVYIDAHDFLRDFRANVFDVFDDNGSLRYADSKLPLVEKDVPALGKFHLRKRFLDDQYLFIPEVLVESATVKQISDQRRLPFESVSKDVFAGAYGKIDKVGISPSYFRTQDGATFSEIKYVASKRFHAQLPSSYTDPKRELDNLKVLKESITLHRNIRLHLAIILHKSEHLILLPWAEHLDLEIFLNEGRDFRGQEIYDFKRRFRSIQPGMMIKDICRQMHHVADALRWLHEGTITHGTRNRIRFAHMDLKPNNILIDNDNGTSAVGTWVLTDFGISAFKEDGDTADNLVSVRDYYENLTINTPPRRDAGAYQPPEVGQTNMKSSERRNGPREGSVGRRGDIWSFACIFAEVLAFSQGQAALLKEFRKVRKGRHRNDYFYEIDDDTLQPDGSKMSYRVRPQILDWLWALPDKYVFPKRAIDCCVETIQRVLVVDGSRRPKADELLKMFNHVENHVDLARAPGGFPPHCPLLHPTSIPSPLVVQHPIAKEPPLTPPIHIKRTNTIEEESLFTHQDWPSPPVGRSQSDSNPPPDANEPLQSPRHLPPGQLTPFRDREDSLLDPSNSSPPPPKSPTGLGIYNESARTSSITEVAQLSILSRQNSRESRRGLHGVMINQDKGRRMGAVTESIAHLTCSKKDIVSFNLCPSGRRVAYLTKAEESHYGIQLFDILSENSQVKKTVRFWPVSNPIALPTGTKWKHVVVADDNTVAWGKSGDGTGSKQVYITNPMGSRLFNGSEFKGLSTLTAVAISQRGSLAFVSNKSILYTVIERARRLEWFAFPGVHPVQKRPLLHPRSIQ</sequence>
<dbReference type="Gene3D" id="1.10.510.10">
    <property type="entry name" value="Transferase(Phosphotransferase) domain 1"/>
    <property type="match status" value="1"/>
</dbReference>
<dbReference type="Pfam" id="PF00069">
    <property type="entry name" value="Pkinase"/>
    <property type="match status" value="1"/>
</dbReference>
<dbReference type="SMART" id="SM00220">
    <property type="entry name" value="S_TKc"/>
    <property type="match status" value="1"/>
</dbReference>
<accession>A0A6G1JCJ2</accession>
<evidence type="ECO:0000256" key="4">
    <source>
        <dbReference type="ARBA" id="ARBA00022777"/>
    </source>
</evidence>
<feature type="compositionally biased region" description="Basic and acidic residues" evidence="6">
    <location>
        <begin position="401"/>
        <end position="413"/>
    </location>
</feature>
<evidence type="ECO:0000256" key="1">
    <source>
        <dbReference type="ARBA" id="ARBA00012513"/>
    </source>
</evidence>
<dbReference type="PANTHER" id="PTHR43671:SF13">
    <property type="entry name" value="SERINE_THREONINE-PROTEIN KINASE NEK2"/>
    <property type="match status" value="1"/>
</dbReference>
<dbReference type="InterPro" id="IPR000719">
    <property type="entry name" value="Prot_kinase_dom"/>
</dbReference>
<dbReference type="PROSITE" id="PS00108">
    <property type="entry name" value="PROTEIN_KINASE_ST"/>
    <property type="match status" value="1"/>
</dbReference>
<gene>
    <name evidence="8" type="ORF">K458DRAFT_172791</name>
</gene>
<feature type="region of interest" description="Disordered" evidence="6">
    <location>
        <begin position="378"/>
        <end position="413"/>
    </location>
</feature>
<keyword evidence="5" id="KW-0067">ATP-binding</keyword>
<dbReference type="InterPro" id="IPR011009">
    <property type="entry name" value="Kinase-like_dom_sf"/>
</dbReference>
<keyword evidence="9" id="KW-1185">Reference proteome</keyword>
<evidence type="ECO:0000313" key="9">
    <source>
        <dbReference type="Proteomes" id="UP000799291"/>
    </source>
</evidence>
<keyword evidence="3" id="KW-0547">Nucleotide-binding</keyword>
<dbReference type="Proteomes" id="UP000799291">
    <property type="component" value="Unassembled WGS sequence"/>
</dbReference>
<evidence type="ECO:0000259" key="7">
    <source>
        <dbReference type="PROSITE" id="PS50011"/>
    </source>
</evidence>
<dbReference type="SUPFAM" id="SSF56112">
    <property type="entry name" value="Protein kinase-like (PK-like)"/>
    <property type="match status" value="1"/>
</dbReference>